<sequence length="120" mass="13940">MLAPFKQAEWLMKNLKASVILSKVKHSLKHDYNEQNNCLLQVHTNVSLYVSTVNLKRILKLDVFNLKSLKLDVFSPHLFHRQELWFLHSHSPLFTLNFLLFMLMVVRGLCGDDCMAASLL</sequence>
<keyword evidence="1" id="KW-0472">Membrane</keyword>
<evidence type="ECO:0000256" key="1">
    <source>
        <dbReference type="SAM" id="Phobius"/>
    </source>
</evidence>
<evidence type="ECO:0000313" key="2">
    <source>
        <dbReference type="EMBL" id="MEQ2219836.1"/>
    </source>
</evidence>
<keyword evidence="3" id="KW-1185">Reference proteome</keyword>
<keyword evidence="1" id="KW-1133">Transmembrane helix</keyword>
<reference evidence="2 3" key="1">
    <citation type="submission" date="2021-06" db="EMBL/GenBank/DDBJ databases">
        <authorList>
            <person name="Palmer J.M."/>
        </authorList>
    </citation>
    <scope>NUCLEOTIDE SEQUENCE [LARGE SCALE GENOMIC DNA]</scope>
    <source>
        <strain evidence="2 3">XC_2019</strain>
        <tissue evidence="2">Muscle</tissue>
    </source>
</reference>
<dbReference type="Proteomes" id="UP001434883">
    <property type="component" value="Unassembled WGS sequence"/>
</dbReference>
<name>A0ABV0SI81_9TELE</name>
<dbReference type="EMBL" id="JAHRIN010081663">
    <property type="protein sequence ID" value="MEQ2219836.1"/>
    <property type="molecule type" value="Genomic_DNA"/>
</dbReference>
<feature type="transmembrane region" description="Helical" evidence="1">
    <location>
        <begin position="93"/>
        <end position="110"/>
    </location>
</feature>
<proteinExistence type="predicted"/>
<protein>
    <submittedName>
        <fullName evidence="2">Uncharacterized protein</fullName>
    </submittedName>
</protein>
<organism evidence="2 3">
    <name type="scientific">Xenoophorus captivus</name>
    <dbReference type="NCBI Taxonomy" id="1517983"/>
    <lineage>
        <taxon>Eukaryota</taxon>
        <taxon>Metazoa</taxon>
        <taxon>Chordata</taxon>
        <taxon>Craniata</taxon>
        <taxon>Vertebrata</taxon>
        <taxon>Euteleostomi</taxon>
        <taxon>Actinopterygii</taxon>
        <taxon>Neopterygii</taxon>
        <taxon>Teleostei</taxon>
        <taxon>Neoteleostei</taxon>
        <taxon>Acanthomorphata</taxon>
        <taxon>Ovalentaria</taxon>
        <taxon>Atherinomorphae</taxon>
        <taxon>Cyprinodontiformes</taxon>
        <taxon>Goodeidae</taxon>
        <taxon>Xenoophorus</taxon>
    </lineage>
</organism>
<accession>A0ABV0SI81</accession>
<comment type="caution">
    <text evidence="2">The sequence shown here is derived from an EMBL/GenBank/DDBJ whole genome shotgun (WGS) entry which is preliminary data.</text>
</comment>
<evidence type="ECO:0000313" key="3">
    <source>
        <dbReference type="Proteomes" id="UP001434883"/>
    </source>
</evidence>
<keyword evidence="1" id="KW-0812">Transmembrane</keyword>
<gene>
    <name evidence="2" type="ORF">XENOCAPTIV_025209</name>
</gene>